<dbReference type="Gene3D" id="3.40.50.1980">
    <property type="entry name" value="Nitrogenase molybdenum iron protein domain"/>
    <property type="match status" value="2"/>
</dbReference>
<keyword evidence="2" id="KW-0813">Transport</keyword>
<sequence length="307" mass="32752">MRRPERGRAAVVAVAAAVVCAWGGSACATPGPAAAPPAVVPVVASTNVYGDIVERIGGDRVDVVSIIDDPAQDPHSYEANTRNQLELSKAKVIVRNGGGYDDFVARMLRASGNSSADVVDAVEASGKSPDARGEFNEHVWYDFPAMGALADRIADALAKVSPDDRGLFRDNAGEFKERLQTLTDRTERIADEHGGTAVAVTEPVPLYLTEACGLADRTPAAFSEAIEEGEEVPARSLRETLALLDDRKVRALIYNEQTTGPQTEQVRTAAEDNGVPVVPVTETLPEGEDYIGWMAANIDALRKALDR</sequence>
<dbReference type="PROSITE" id="PS51257">
    <property type="entry name" value="PROKAR_LIPOPROTEIN"/>
    <property type="match status" value="1"/>
</dbReference>
<keyword evidence="7" id="KW-1185">Reference proteome</keyword>
<evidence type="ECO:0000256" key="5">
    <source>
        <dbReference type="SAM" id="SignalP"/>
    </source>
</evidence>
<dbReference type="Pfam" id="PF01297">
    <property type="entry name" value="ZnuA"/>
    <property type="match status" value="1"/>
</dbReference>
<dbReference type="InterPro" id="IPR050492">
    <property type="entry name" value="Bact_metal-bind_prot9"/>
</dbReference>
<feature type="chain" id="PRO_5037732394" evidence="5">
    <location>
        <begin position="29"/>
        <end position="307"/>
    </location>
</feature>
<proteinExistence type="predicted"/>
<dbReference type="InterPro" id="IPR006127">
    <property type="entry name" value="ZnuA-like"/>
</dbReference>
<evidence type="ECO:0000256" key="3">
    <source>
        <dbReference type="ARBA" id="ARBA00022723"/>
    </source>
</evidence>
<reference evidence="6" key="2">
    <citation type="submission" date="2020-09" db="EMBL/GenBank/DDBJ databases">
        <authorList>
            <person name="Sun Q."/>
            <person name="Ohkuma M."/>
        </authorList>
    </citation>
    <scope>NUCLEOTIDE SEQUENCE</scope>
    <source>
        <strain evidence="6">JCM 3172</strain>
    </source>
</reference>
<dbReference type="SUPFAM" id="SSF53807">
    <property type="entry name" value="Helical backbone' metal receptor"/>
    <property type="match status" value="1"/>
</dbReference>
<comment type="caution">
    <text evidence="6">The sequence shown here is derived from an EMBL/GenBank/DDBJ whole genome shotgun (WGS) entry which is preliminary data.</text>
</comment>
<dbReference type="GO" id="GO:0030001">
    <property type="term" value="P:metal ion transport"/>
    <property type="evidence" value="ECO:0007669"/>
    <property type="project" value="InterPro"/>
</dbReference>
<keyword evidence="3" id="KW-0479">Metal-binding</keyword>
<dbReference type="RefSeq" id="WP_019891198.1">
    <property type="nucleotide sequence ID" value="NZ_BMQQ01000001.1"/>
</dbReference>
<gene>
    <name evidence="6" type="ORF">GCM10014713_05170</name>
</gene>
<organism evidence="6 7">
    <name type="scientific">Streptomyces purpureus</name>
    <dbReference type="NCBI Taxonomy" id="1951"/>
    <lineage>
        <taxon>Bacteria</taxon>
        <taxon>Bacillati</taxon>
        <taxon>Actinomycetota</taxon>
        <taxon>Actinomycetes</taxon>
        <taxon>Kitasatosporales</taxon>
        <taxon>Streptomycetaceae</taxon>
        <taxon>Streptomyces</taxon>
    </lineage>
</organism>
<protein>
    <submittedName>
        <fullName evidence="6">Metal ABC transporter substrate-binding protein</fullName>
    </submittedName>
</protein>
<feature type="signal peptide" evidence="5">
    <location>
        <begin position="1"/>
        <end position="28"/>
    </location>
</feature>
<dbReference type="GO" id="GO:0046872">
    <property type="term" value="F:metal ion binding"/>
    <property type="evidence" value="ECO:0007669"/>
    <property type="project" value="UniProtKB-KW"/>
</dbReference>
<dbReference type="PANTHER" id="PTHR42953:SF1">
    <property type="entry name" value="METAL-BINDING PROTEIN HI_0362-RELATED"/>
    <property type="match status" value="1"/>
</dbReference>
<evidence type="ECO:0000313" key="6">
    <source>
        <dbReference type="EMBL" id="GGT15348.1"/>
    </source>
</evidence>
<evidence type="ECO:0000256" key="4">
    <source>
        <dbReference type="ARBA" id="ARBA00022729"/>
    </source>
</evidence>
<comment type="subcellular location">
    <subcellularLocation>
        <location evidence="1">Cell envelope</location>
    </subcellularLocation>
</comment>
<reference evidence="6" key="1">
    <citation type="journal article" date="2014" name="Int. J. Syst. Evol. Microbiol.">
        <title>Complete genome sequence of Corynebacterium casei LMG S-19264T (=DSM 44701T), isolated from a smear-ripened cheese.</title>
        <authorList>
            <consortium name="US DOE Joint Genome Institute (JGI-PGF)"/>
            <person name="Walter F."/>
            <person name="Albersmeier A."/>
            <person name="Kalinowski J."/>
            <person name="Ruckert C."/>
        </authorList>
    </citation>
    <scope>NUCLEOTIDE SEQUENCE</scope>
    <source>
        <strain evidence="6">JCM 3172</strain>
    </source>
</reference>
<evidence type="ECO:0000256" key="2">
    <source>
        <dbReference type="ARBA" id="ARBA00022448"/>
    </source>
</evidence>
<name>A0A918LL72_9ACTN</name>
<dbReference type="AlphaFoldDB" id="A0A918LL72"/>
<accession>A0A918LL72</accession>
<evidence type="ECO:0000313" key="7">
    <source>
        <dbReference type="Proteomes" id="UP000619486"/>
    </source>
</evidence>
<evidence type="ECO:0000256" key="1">
    <source>
        <dbReference type="ARBA" id="ARBA00004196"/>
    </source>
</evidence>
<dbReference type="Proteomes" id="UP000619486">
    <property type="component" value="Unassembled WGS sequence"/>
</dbReference>
<dbReference type="PANTHER" id="PTHR42953">
    <property type="entry name" value="HIGH-AFFINITY ZINC UPTAKE SYSTEM PROTEIN ZNUA-RELATED"/>
    <property type="match status" value="1"/>
</dbReference>
<dbReference type="EMBL" id="BMQQ01000001">
    <property type="protein sequence ID" value="GGT15348.1"/>
    <property type="molecule type" value="Genomic_DNA"/>
</dbReference>
<keyword evidence="4 5" id="KW-0732">Signal</keyword>
<dbReference type="GO" id="GO:0030313">
    <property type="term" value="C:cell envelope"/>
    <property type="evidence" value="ECO:0007669"/>
    <property type="project" value="UniProtKB-SubCell"/>
</dbReference>